<evidence type="ECO:0000313" key="5">
    <source>
        <dbReference type="Proteomes" id="UP000239210"/>
    </source>
</evidence>
<proteinExistence type="inferred from homology"/>
<dbReference type="Proteomes" id="UP000239210">
    <property type="component" value="Unassembled WGS sequence"/>
</dbReference>
<dbReference type="Gene3D" id="3.40.50.10540">
    <property type="entry name" value="Crotonobetainyl-coa:carnitine coa-transferase, domain 1"/>
    <property type="match status" value="1"/>
</dbReference>
<dbReference type="FunFam" id="3.30.1540.10:FF:000004">
    <property type="entry name" value="Probable alpha-methylacyl-CoA racemase mcr"/>
    <property type="match status" value="1"/>
</dbReference>
<organism evidence="4 5">
    <name type="scientific">Geodermatophilus tzadiensis</name>
    <dbReference type="NCBI Taxonomy" id="1137988"/>
    <lineage>
        <taxon>Bacteria</taxon>
        <taxon>Bacillati</taxon>
        <taxon>Actinomycetota</taxon>
        <taxon>Actinomycetes</taxon>
        <taxon>Geodermatophilales</taxon>
        <taxon>Geodermatophilaceae</taxon>
        <taxon>Geodermatophilus</taxon>
    </lineage>
</organism>
<dbReference type="RefSeq" id="WP_170121220.1">
    <property type="nucleotide sequence ID" value="NZ_PVTG01000002.1"/>
</dbReference>
<dbReference type="InterPro" id="IPR003673">
    <property type="entry name" value="CoA-Trfase_fam_III"/>
</dbReference>
<evidence type="ECO:0000313" key="4">
    <source>
        <dbReference type="EMBL" id="PRY51317.1"/>
    </source>
</evidence>
<dbReference type="Pfam" id="PF02515">
    <property type="entry name" value="CoA_transf_3"/>
    <property type="match status" value="1"/>
</dbReference>
<comment type="similarity">
    <text evidence="1">Belongs to the CoA-transferase III family.</text>
</comment>
<evidence type="ECO:0000256" key="3">
    <source>
        <dbReference type="SAM" id="MobiDB-lite"/>
    </source>
</evidence>
<evidence type="ECO:0000256" key="1">
    <source>
        <dbReference type="ARBA" id="ARBA00008383"/>
    </source>
</evidence>
<dbReference type="PANTHER" id="PTHR48228">
    <property type="entry name" value="SUCCINYL-COA--D-CITRAMALATE COA-TRANSFERASE"/>
    <property type="match status" value="1"/>
</dbReference>
<accession>A0A2T0U069</accession>
<dbReference type="SUPFAM" id="SSF89796">
    <property type="entry name" value="CoA-transferase family III (CaiB/BaiF)"/>
    <property type="match status" value="1"/>
</dbReference>
<dbReference type="GO" id="GO:0016853">
    <property type="term" value="F:isomerase activity"/>
    <property type="evidence" value="ECO:0007669"/>
    <property type="project" value="UniProtKB-KW"/>
</dbReference>
<gene>
    <name evidence="4" type="ORF">LY71_102385</name>
</gene>
<comment type="caution">
    <text evidence="4">The sequence shown here is derived from an EMBL/GenBank/DDBJ whole genome shotgun (WGS) entry which is preliminary data.</text>
</comment>
<dbReference type="AlphaFoldDB" id="A0A2T0U069"/>
<dbReference type="InterPro" id="IPR023606">
    <property type="entry name" value="CoA-Trfase_III_dom_1_sf"/>
</dbReference>
<name>A0A2T0U069_9ACTN</name>
<sequence length="378" mass="39776">MTAPGPLAGLRVVEMAGIGPVPHAAMVLADLGADVVRVERPGTASSPDGVVDADAALYRNRQRTAVDLRSDAGRTTVLHLVAAADVLLEGFRPGVMERLGLGPEECLAANPGLVYGRMTGWGQDGPWARTAGHDINYLAVTGVLETMGPAGEPPLPPLNLVGDFGGGSMFLVTGVLAALHDRGRGGAGQVVDAAMVDGAGVLAQLLWSWRAAGRWSDHRGANLLDGSAPFYSTYRCADGRFVAVGALEPQFWALLVTGLALEEADLPDRWDRRRWPELRAVLAGRFAERTRDAWAEHFADTDACVTPVLSFAEAGAHPAARARGTTVTVDGVEQAAAAPRFSRHPQRPPSRVREVGPADVLARWRTGPGADQDAGAST</sequence>
<dbReference type="PANTHER" id="PTHR48228:SF5">
    <property type="entry name" value="ALPHA-METHYLACYL-COA RACEMASE"/>
    <property type="match status" value="1"/>
</dbReference>
<protein>
    <submittedName>
        <fullName evidence="4">Alpha-methylacyl-CoA racemase</fullName>
    </submittedName>
</protein>
<dbReference type="EMBL" id="PVTG01000002">
    <property type="protein sequence ID" value="PRY51317.1"/>
    <property type="molecule type" value="Genomic_DNA"/>
</dbReference>
<feature type="region of interest" description="Disordered" evidence="3">
    <location>
        <begin position="337"/>
        <end position="378"/>
    </location>
</feature>
<reference evidence="4 5" key="1">
    <citation type="submission" date="2018-03" db="EMBL/GenBank/DDBJ databases">
        <title>Genomic Encyclopedia of Archaeal and Bacterial Type Strains, Phase II (KMG-II): from individual species to whole genera.</title>
        <authorList>
            <person name="Goeker M."/>
        </authorList>
    </citation>
    <scope>NUCLEOTIDE SEQUENCE [LARGE SCALE GENOMIC DNA]</scope>
    <source>
        <strain evidence="4 5">DSM 45416</strain>
    </source>
</reference>
<evidence type="ECO:0000256" key="2">
    <source>
        <dbReference type="ARBA" id="ARBA00023235"/>
    </source>
</evidence>
<dbReference type="InterPro" id="IPR044855">
    <property type="entry name" value="CoA-Trfase_III_dom3_sf"/>
</dbReference>
<keyword evidence="2" id="KW-0413">Isomerase</keyword>
<dbReference type="Gene3D" id="3.30.1540.10">
    <property type="entry name" value="formyl-coa transferase, domain 3"/>
    <property type="match status" value="1"/>
</dbReference>
<dbReference type="InterPro" id="IPR050509">
    <property type="entry name" value="CoA-transferase_III"/>
</dbReference>
<keyword evidence="5" id="KW-1185">Reference proteome</keyword>